<dbReference type="InterPro" id="IPR015433">
    <property type="entry name" value="PI3/4_kinase"/>
</dbReference>
<feature type="region of interest" description="Disordered" evidence="5">
    <location>
        <begin position="653"/>
        <end position="711"/>
    </location>
</feature>
<feature type="compositionally biased region" description="Pro residues" evidence="5">
    <location>
        <begin position="415"/>
        <end position="437"/>
    </location>
</feature>
<dbReference type="GO" id="GO:0045121">
    <property type="term" value="C:membrane raft"/>
    <property type="evidence" value="ECO:0007669"/>
    <property type="project" value="EnsemblProtists"/>
</dbReference>
<dbReference type="GO" id="GO:0043327">
    <property type="term" value="P:chemotaxis to cAMP"/>
    <property type="evidence" value="ECO:0007669"/>
    <property type="project" value="EnsemblProtists"/>
</dbReference>
<evidence type="ECO:0000259" key="6">
    <source>
        <dbReference type="PROSITE" id="PS50290"/>
    </source>
</evidence>
<evidence type="ECO:0000256" key="3">
    <source>
        <dbReference type="ARBA" id="ARBA00022679"/>
    </source>
</evidence>
<evidence type="ECO:0000313" key="8">
    <source>
        <dbReference type="Proteomes" id="UP000007797"/>
    </source>
</evidence>
<dbReference type="GO" id="GO:0031152">
    <property type="term" value="P:aggregation involved in sorocarp development"/>
    <property type="evidence" value="ECO:0007669"/>
    <property type="project" value="EnsemblProtists"/>
</dbReference>
<feature type="region of interest" description="Disordered" evidence="5">
    <location>
        <begin position="285"/>
        <end position="323"/>
    </location>
</feature>
<dbReference type="Gene3D" id="3.30.1010.10">
    <property type="entry name" value="Phosphatidylinositol 3-kinase Catalytic Subunit, Chain A, domain 4"/>
    <property type="match status" value="1"/>
</dbReference>
<dbReference type="PROSITE" id="PS00916">
    <property type="entry name" value="PI3_4_KINASE_2"/>
    <property type="match status" value="1"/>
</dbReference>
<dbReference type="InterPro" id="IPR000403">
    <property type="entry name" value="PI3/4_kinase_cat_dom"/>
</dbReference>
<dbReference type="GeneID" id="14868131"/>
<feature type="compositionally biased region" description="Low complexity" evidence="5">
    <location>
        <begin position="231"/>
        <end position="266"/>
    </location>
</feature>
<evidence type="ECO:0000313" key="7">
    <source>
        <dbReference type="EMBL" id="EGG16167.1"/>
    </source>
</evidence>
<dbReference type="CDD" id="cd05168">
    <property type="entry name" value="PI4Kc_III_beta"/>
    <property type="match status" value="1"/>
</dbReference>
<dbReference type="Gene3D" id="1.10.1070.11">
    <property type="entry name" value="Phosphatidylinositol 3-/4-kinase, catalytic domain"/>
    <property type="match status" value="1"/>
</dbReference>
<dbReference type="OMA" id="CEMSVIT"/>
<dbReference type="GO" id="GO:0048015">
    <property type="term" value="P:phosphatidylinositol-mediated signaling"/>
    <property type="evidence" value="ECO:0007669"/>
    <property type="project" value="TreeGrafter"/>
</dbReference>
<sequence>MSSTPPIPIPSVAAGRSIAFDTNLPNSYHGDTATSKQHNGNHHQRSSSTDSTNPTSTTTTTSATTSATTSSNTTISTTTTTTKDKEKQEIENLIKLYSNGNQKIESWTAISHLFKHLMTPGIVDFLCNKLYTLEDQDIDFFITQLWYCIKKLLIKSNLFLISNTFFFFYIFSVMLTNEPNDQKTILSSLAKFVMDRCAKSMRFAIKSYWIFQAFEEDGHRNIVNIETNAQYHQQQQQQHAQYQQHQRQQITSSSPSTSPNATSNNNGHSNHLRRVLSDDHLERDHQLNNNQNNQNNNNTTESTVNNNNNNQNNNNSNIVTSSSFPSTKIFINGEMFSPMMDPNNNNNNNNNHTSTITSFIRTPSTFELIEAKKELATRLREYCEMSVITCSRPLITRPRTSSLPSPHILGYSLPNLPPPTTTSPAPSPPPPAPPISLPSPLLVEQTTLTTITLEEKEQHTEQMEQPEILISTSNVCQSISVNLSQQETAIQTSKTPPIESSQPDYDFEFEISKSYRCDYLNSILSFVQTLGNISKKLISVPIDLRQAKLKDEISILNIKLPLGLYLPLGQESRHHCIVRIPPEEVKILNSRERVPFLLVLEMIEGDEEASAANILNIVSSYLPFTVNNSSIVNSNNRNHLKLDLIKKHIRNNSNQLNLNQDRDKEKEKEKSPTKITESTTTPTATTPTTTTATTTPTSSASSSSTSSSTSYSHFNYPFGELWQDKMERYRKISPYGDFPSWKMVSVIIKTGDDCRQEQMAVQLIRKFQEIWVEAKLPLYLRPYDILVTSSQSGIIETIPDTVSLHNLKKNTPNYTTLLAYFKSQYGEPQTEAFRAAQAKFVESLAAYSIVTYLLQVKDRHNGNILLDKEGHIIHIDFGFILSNSPGNMSFESAPFKLIQDWVDVIGGSAQSPMFLYFQALCVRGFLEARKHFDKFVSFIDLMMTGPRMSCFQGGRDVIIDQLKQRFFLDMTERECGNHVEQLISYSLDHRATRYYDYYQYYYNNIYA</sequence>
<comment type="catalytic activity">
    <reaction evidence="1">
        <text>a 1,2-diacyl-sn-glycero-3-phospho-(1D-myo-inositol) + ATP = a 1,2-diacyl-sn-glycero-3-phospho-(1D-myo-inositol 4-phosphate) + ADP + H(+)</text>
        <dbReference type="Rhea" id="RHEA:19877"/>
        <dbReference type="ChEBI" id="CHEBI:15378"/>
        <dbReference type="ChEBI" id="CHEBI:30616"/>
        <dbReference type="ChEBI" id="CHEBI:57880"/>
        <dbReference type="ChEBI" id="CHEBI:58178"/>
        <dbReference type="ChEBI" id="CHEBI:456216"/>
        <dbReference type="EC" id="2.7.1.67"/>
    </reaction>
</comment>
<dbReference type="SMART" id="SM00146">
    <property type="entry name" value="PI3Kc"/>
    <property type="match status" value="1"/>
</dbReference>
<dbReference type="AlphaFoldDB" id="F4Q6Y5"/>
<keyword evidence="3" id="KW-0808">Transferase</keyword>
<evidence type="ECO:0000256" key="1">
    <source>
        <dbReference type="ARBA" id="ARBA00001686"/>
    </source>
</evidence>
<dbReference type="KEGG" id="dfa:DFA_09195"/>
<evidence type="ECO:0000256" key="2">
    <source>
        <dbReference type="ARBA" id="ARBA00012169"/>
    </source>
</evidence>
<dbReference type="PROSITE" id="PS00915">
    <property type="entry name" value="PI3_4_KINASE_1"/>
    <property type="match status" value="1"/>
</dbReference>
<feature type="region of interest" description="Disordered" evidence="5">
    <location>
        <begin position="23"/>
        <end position="84"/>
    </location>
</feature>
<dbReference type="EMBL" id="GL883024">
    <property type="protein sequence ID" value="EGG16167.1"/>
    <property type="molecule type" value="Genomic_DNA"/>
</dbReference>
<dbReference type="Proteomes" id="UP000007797">
    <property type="component" value="Unassembled WGS sequence"/>
</dbReference>
<gene>
    <name evidence="7" type="primary">pikD</name>
    <name evidence="7" type="ORF">DFA_09195</name>
</gene>
<dbReference type="PANTHER" id="PTHR10048:SF22">
    <property type="entry name" value="PHOSPHATIDYLINOSITOL 4-KINASE BETA"/>
    <property type="match status" value="1"/>
</dbReference>
<dbReference type="InterPro" id="IPR036940">
    <property type="entry name" value="PI3/4_kinase_cat_sf"/>
</dbReference>
<dbReference type="GO" id="GO:0140459">
    <property type="term" value="P:response to Gram-positive bacterium"/>
    <property type="evidence" value="ECO:0007669"/>
    <property type="project" value="EnsemblProtists"/>
</dbReference>
<feature type="compositionally biased region" description="Low complexity" evidence="5">
    <location>
        <begin position="288"/>
        <end position="317"/>
    </location>
</feature>
<feature type="domain" description="PI3K/PI4K catalytic" evidence="6">
    <location>
        <begin position="716"/>
        <end position="991"/>
    </location>
</feature>
<dbReference type="Pfam" id="PF00454">
    <property type="entry name" value="PI3_PI4_kinase"/>
    <property type="match status" value="1"/>
</dbReference>
<organism evidence="7 8">
    <name type="scientific">Cavenderia fasciculata</name>
    <name type="common">Slime mold</name>
    <name type="synonym">Dictyostelium fasciculatum</name>
    <dbReference type="NCBI Taxonomy" id="261658"/>
    <lineage>
        <taxon>Eukaryota</taxon>
        <taxon>Amoebozoa</taxon>
        <taxon>Evosea</taxon>
        <taxon>Eumycetozoa</taxon>
        <taxon>Dictyostelia</taxon>
        <taxon>Acytosteliales</taxon>
        <taxon>Cavenderiaceae</taxon>
        <taxon>Cavenderia</taxon>
    </lineage>
</organism>
<reference evidence="8" key="1">
    <citation type="journal article" date="2011" name="Genome Res.">
        <title>Phylogeny-wide analysis of social amoeba genomes highlights ancient origins for complex intercellular communication.</title>
        <authorList>
            <person name="Heidel A.J."/>
            <person name="Lawal H.M."/>
            <person name="Felder M."/>
            <person name="Schilde C."/>
            <person name="Helps N.R."/>
            <person name="Tunggal B."/>
            <person name="Rivero F."/>
            <person name="John U."/>
            <person name="Schleicher M."/>
            <person name="Eichinger L."/>
            <person name="Platzer M."/>
            <person name="Noegel A.A."/>
            <person name="Schaap P."/>
            <person name="Gloeckner G."/>
        </authorList>
    </citation>
    <scope>NUCLEOTIDE SEQUENCE [LARGE SCALE GENOMIC DNA]</scope>
    <source>
        <strain evidence="8">SH3</strain>
    </source>
</reference>
<accession>F4Q6Y5</accession>
<dbReference type="OrthoDB" id="10264149at2759"/>
<dbReference type="GO" id="GO:0005737">
    <property type="term" value="C:cytoplasm"/>
    <property type="evidence" value="ECO:0007669"/>
    <property type="project" value="TreeGrafter"/>
</dbReference>
<dbReference type="InterPro" id="IPR042236">
    <property type="entry name" value="PI3K_accessory_sf"/>
</dbReference>
<dbReference type="RefSeq" id="XP_004352620.1">
    <property type="nucleotide sequence ID" value="XM_004352568.1"/>
</dbReference>
<feature type="region of interest" description="Disordered" evidence="5">
    <location>
        <begin position="398"/>
        <end position="439"/>
    </location>
</feature>
<dbReference type="InterPro" id="IPR018936">
    <property type="entry name" value="PI3/4_kinase_CS"/>
</dbReference>
<proteinExistence type="predicted"/>
<dbReference type="GO" id="GO:0046854">
    <property type="term" value="P:phosphatidylinositol phosphate biosynthetic process"/>
    <property type="evidence" value="ECO:0007669"/>
    <property type="project" value="InterPro"/>
</dbReference>
<dbReference type="STRING" id="1054147.F4Q6Y5"/>
<keyword evidence="8" id="KW-1185">Reference proteome</keyword>
<feature type="region of interest" description="Disordered" evidence="5">
    <location>
        <begin position="231"/>
        <end position="271"/>
    </location>
</feature>
<feature type="compositionally biased region" description="Low complexity" evidence="5">
    <location>
        <begin position="678"/>
        <end position="710"/>
    </location>
</feature>
<dbReference type="PROSITE" id="PS50290">
    <property type="entry name" value="PI3_4_KINASE_3"/>
    <property type="match status" value="1"/>
</dbReference>
<dbReference type="Gene3D" id="1.25.40.70">
    <property type="entry name" value="Phosphatidylinositol 3-kinase, accessory domain (PIK)"/>
    <property type="match status" value="1"/>
</dbReference>
<evidence type="ECO:0000256" key="4">
    <source>
        <dbReference type="ARBA" id="ARBA00022777"/>
    </source>
</evidence>
<evidence type="ECO:0000256" key="5">
    <source>
        <dbReference type="SAM" id="MobiDB-lite"/>
    </source>
</evidence>
<dbReference type="InterPro" id="IPR011009">
    <property type="entry name" value="Kinase-like_dom_sf"/>
</dbReference>
<dbReference type="GO" id="GO:0004430">
    <property type="term" value="F:1-phosphatidylinositol 4-kinase activity"/>
    <property type="evidence" value="ECO:0007669"/>
    <property type="project" value="UniProtKB-EC"/>
</dbReference>
<name>F4Q6Y5_CACFS</name>
<protein>
    <recommendedName>
        <fullName evidence="2">1-phosphatidylinositol 4-kinase</fullName>
        <ecNumber evidence="2">2.7.1.67</ecNumber>
    </recommendedName>
</protein>
<dbReference type="InterPro" id="IPR057754">
    <property type="entry name" value="PI4-kinase_beta/PIK1_cat"/>
</dbReference>
<dbReference type="EC" id="2.7.1.67" evidence="2"/>
<dbReference type="SUPFAM" id="SSF56112">
    <property type="entry name" value="Protein kinase-like (PK-like)"/>
    <property type="match status" value="1"/>
</dbReference>
<dbReference type="FunFam" id="1.10.1070.11:FF:000016">
    <property type="entry name" value="PIK1p Phosphatidylinositol 4-kinase"/>
    <property type="match status" value="1"/>
</dbReference>
<dbReference type="PANTHER" id="PTHR10048">
    <property type="entry name" value="PHOSPHATIDYLINOSITOL KINASE"/>
    <property type="match status" value="1"/>
</dbReference>
<feature type="compositionally biased region" description="Low complexity" evidence="5">
    <location>
        <begin position="46"/>
        <end position="81"/>
    </location>
</feature>
<feature type="compositionally biased region" description="Basic and acidic residues" evidence="5">
    <location>
        <begin position="660"/>
        <end position="672"/>
    </location>
</feature>
<keyword evidence="4" id="KW-0418">Kinase</keyword>